<evidence type="ECO:0000313" key="12">
    <source>
        <dbReference type="EMBL" id="MBD7907642.1"/>
    </source>
</evidence>
<evidence type="ECO:0000256" key="1">
    <source>
        <dbReference type="ARBA" id="ARBA00004651"/>
    </source>
</evidence>
<keyword evidence="3" id="KW-1003">Cell membrane</keyword>
<feature type="transmembrane region" description="Helical" evidence="10">
    <location>
        <begin position="366"/>
        <end position="389"/>
    </location>
</feature>
<proteinExistence type="predicted"/>
<evidence type="ECO:0000259" key="11">
    <source>
        <dbReference type="Pfam" id="PF00999"/>
    </source>
</evidence>
<evidence type="ECO:0000256" key="5">
    <source>
        <dbReference type="ARBA" id="ARBA00022989"/>
    </source>
</evidence>
<organism evidence="12 13">
    <name type="scientific">Sporosarcina gallistercoris</name>
    <dbReference type="NCBI Taxonomy" id="2762245"/>
    <lineage>
        <taxon>Bacteria</taxon>
        <taxon>Bacillati</taxon>
        <taxon>Bacillota</taxon>
        <taxon>Bacilli</taxon>
        <taxon>Bacillales</taxon>
        <taxon>Caryophanaceae</taxon>
        <taxon>Sporosarcina</taxon>
    </lineage>
</organism>
<dbReference type="Pfam" id="PF00999">
    <property type="entry name" value="Na_H_Exchanger"/>
    <property type="match status" value="1"/>
</dbReference>
<feature type="transmembrane region" description="Helical" evidence="10">
    <location>
        <begin position="185"/>
        <end position="204"/>
    </location>
</feature>
<dbReference type="InterPro" id="IPR006153">
    <property type="entry name" value="Cation/H_exchanger_TM"/>
</dbReference>
<dbReference type="Proteomes" id="UP000659496">
    <property type="component" value="Unassembled WGS sequence"/>
</dbReference>
<feature type="transmembrane region" description="Helical" evidence="10">
    <location>
        <begin position="83"/>
        <end position="105"/>
    </location>
</feature>
<keyword evidence="13" id="KW-1185">Reference proteome</keyword>
<dbReference type="PANTHER" id="PTHR10110:SF86">
    <property type="entry name" value="SODIUM_HYDROGEN EXCHANGER 7"/>
    <property type="match status" value="1"/>
</dbReference>
<evidence type="ECO:0000256" key="9">
    <source>
        <dbReference type="ARBA" id="ARBA00023201"/>
    </source>
</evidence>
<feature type="transmembrane region" description="Helical" evidence="10">
    <location>
        <begin position="112"/>
        <end position="135"/>
    </location>
</feature>
<evidence type="ECO:0000256" key="2">
    <source>
        <dbReference type="ARBA" id="ARBA00022448"/>
    </source>
</evidence>
<feature type="transmembrane region" description="Helical" evidence="10">
    <location>
        <begin position="28"/>
        <end position="47"/>
    </location>
</feature>
<evidence type="ECO:0000313" key="13">
    <source>
        <dbReference type="Proteomes" id="UP000659496"/>
    </source>
</evidence>
<evidence type="ECO:0000256" key="10">
    <source>
        <dbReference type="SAM" id="Phobius"/>
    </source>
</evidence>
<feature type="transmembrane region" description="Helical" evidence="10">
    <location>
        <begin position="54"/>
        <end position="71"/>
    </location>
</feature>
<name>A0ABR8PHJ2_9BACL</name>
<evidence type="ECO:0000256" key="3">
    <source>
        <dbReference type="ARBA" id="ARBA00022475"/>
    </source>
</evidence>
<feature type="transmembrane region" description="Helical" evidence="10">
    <location>
        <begin position="299"/>
        <end position="324"/>
    </location>
</feature>
<evidence type="ECO:0000256" key="6">
    <source>
        <dbReference type="ARBA" id="ARBA00023053"/>
    </source>
</evidence>
<keyword evidence="8 10" id="KW-0472">Membrane</keyword>
<keyword evidence="9" id="KW-0739">Sodium transport</keyword>
<dbReference type="EMBL" id="JACSQY010000002">
    <property type="protein sequence ID" value="MBD7907642.1"/>
    <property type="molecule type" value="Genomic_DNA"/>
</dbReference>
<feature type="transmembrane region" description="Helical" evidence="10">
    <location>
        <begin position="273"/>
        <end position="293"/>
    </location>
</feature>
<feature type="domain" description="Cation/H+ exchanger transmembrane" evidence="11">
    <location>
        <begin position="14"/>
        <end position="390"/>
    </location>
</feature>
<evidence type="ECO:0000256" key="7">
    <source>
        <dbReference type="ARBA" id="ARBA00023065"/>
    </source>
</evidence>
<dbReference type="Gene3D" id="6.10.140.1330">
    <property type="match status" value="1"/>
</dbReference>
<reference evidence="12 13" key="1">
    <citation type="submission" date="2020-08" db="EMBL/GenBank/DDBJ databases">
        <title>A Genomic Blueprint of the Chicken Gut Microbiome.</title>
        <authorList>
            <person name="Gilroy R."/>
            <person name="Ravi A."/>
            <person name="Getino M."/>
            <person name="Pursley I."/>
            <person name="Horton D.L."/>
            <person name="Alikhan N.-F."/>
            <person name="Baker D."/>
            <person name="Gharbi K."/>
            <person name="Hall N."/>
            <person name="Watson M."/>
            <person name="Adriaenssens E.M."/>
            <person name="Foster-Nyarko E."/>
            <person name="Jarju S."/>
            <person name="Secka A."/>
            <person name="Antonio M."/>
            <person name="Oren A."/>
            <person name="Chaudhuri R."/>
            <person name="La Ragione R.M."/>
            <person name="Hildebrand F."/>
            <person name="Pallen M.J."/>
        </authorList>
    </citation>
    <scope>NUCLEOTIDE SEQUENCE [LARGE SCALE GENOMIC DNA]</scope>
    <source>
        <strain evidence="12 13">Sa3CUA8</strain>
    </source>
</reference>
<comment type="caution">
    <text evidence="12">The sequence shown here is derived from an EMBL/GenBank/DDBJ whole genome shotgun (WGS) entry which is preliminary data.</text>
</comment>
<keyword evidence="6" id="KW-0915">Sodium</keyword>
<comment type="subcellular location">
    <subcellularLocation>
        <location evidence="1">Cell membrane</location>
        <topology evidence="1">Multi-pass membrane protein</topology>
    </subcellularLocation>
</comment>
<dbReference type="InterPro" id="IPR018422">
    <property type="entry name" value="Cation/H_exchanger_CPA1"/>
</dbReference>
<evidence type="ECO:0000256" key="4">
    <source>
        <dbReference type="ARBA" id="ARBA00022692"/>
    </source>
</evidence>
<dbReference type="RefSeq" id="WP_191688776.1">
    <property type="nucleotide sequence ID" value="NZ_JACSQY010000002.1"/>
</dbReference>
<evidence type="ECO:0000256" key="8">
    <source>
        <dbReference type="ARBA" id="ARBA00023136"/>
    </source>
</evidence>
<keyword evidence="2" id="KW-0813">Transport</keyword>
<keyword evidence="4 10" id="KW-0812">Transmembrane</keyword>
<protein>
    <submittedName>
        <fullName evidence="12">Sodium:proton antiporter</fullName>
    </submittedName>
</protein>
<sequence length="396" mass="42919">MIAIQITILLAIGYTALTIDRWQKNFPLPVFLVLVGIGLSFIPYFATMSVSKDIIYDVFLPGLLFISAYQYSAKALTAHKGVIGVLSTLGLILTAVALGAFVYWFGGMYIGISFVGALLFASILTPTDPVSVVSILKQSTDDPAIAEIVDGESMINDGTSVVLFGVLLGMFTSDQSFQISSFIGDFLYVSIGGAGLGLLIGWLFSKALHLAPHKENQVLLSIVIAYGVFHLAEFFGFSGVLATVSAGIMLSAELERTHNEKKYRMALNGFWEVVEPALLSILFLLIGITSAKYLVFNHWILAIVIFIVSISIRFLVIAGTMQVFDGLKQRISFSDAFLLSWSGIRGTMSVFLLLSLEAEANGNADIIVSLGFAVVLLSLVFQSIGIYPLSKRLARH</sequence>
<keyword evidence="7" id="KW-0406">Ion transport</keyword>
<accession>A0ABR8PHJ2</accession>
<feature type="transmembrane region" description="Helical" evidence="10">
    <location>
        <begin position="224"/>
        <end position="252"/>
    </location>
</feature>
<dbReference type="PANTHER" id="PTHR10110">
    <property type="entry name" value="SODIUM/HYDROGEN EXCHANGER"/>
    <property type="match status" value="1"/>
</dbReference>
<gene>
    <name evidence="12" type="ORF">H9659_04745</name>
</gene>
<feature type="transmembrane region" description="Helical" evidence="10">
    <location>
        <begin position="336"/>
        <end position="354"/>
    </location>
</feature>
<keyword evidence="5 10" id="KW-1133">Transmembrane helix</keyword>